<evidence type="ECO:0000313" key="2">
    <source>
        <dbReference type="Proteomes" id="UP000659223"/>
    </source>
</evidence>
<evidence type="ECO:0000313" key="1">
    <source>
        <dbReference type="EMBL" id="GGX89008.1"/>
    </source>
</evidence>
<comment type="caution">
    <text evidence="1">The sequence shown here is derived from an EMBL/GenBank/DDBJ whole genome shotgun (WGS) entry which is preliminary data.</text>
</comment>
<proteinExistence type="predicted"/>
<gene>
    <name evidence="1" type="ORF">GCM10010324_38230</name>
</gene>
<reference evidence="2" key="1">
    <citation type="journal article" date="2019" name="Int. J. Syst. Evol. Microbiol.">
        <title>The Global Catalogue of Microorganisms (GCM) 10K type strain sequencing project: providing services to taxonomists for standard genome sequencing and annotation.</title>
        <authorList>
            <consortium name="The Broad Institute Genomics Platform"/>
            <consortium name="The Broad Institute Genome Sequencing Center for Infectious Disease"/>
            <person name="Wu L."/>
            <person name="Ma J."/>
        </authorList>
    </citation>
    <scope>NUCLEOTIDE SEQUENCE [LARGE SCALE GENOMIC DNA]</scope>
    <source>
        <strain evidence="2">JCM 4586</strain>
    </source>
</reference>
<sequence>MENLAAISDARHMNQQGHVTEIDWLPATGHQLRKTGVHFDAIRIRGNDGRRLANAMAMLTRGRPGPIIAEANNGKAMCFLMNPGSISGRSWPEGVERLDYVLIPALYGATWPLSWYCVPTPDGRLVHTLLLLSTARAFLGCAPRVAEGMVTEAP</sequence>
<keyword evidence="2" id="KW-1185">Reference proteome</keyword>
<protein>
    <submittedName>
        <fullName evidence="1">Uncharacterized protein</fullName>
    </submittedName>
</protein>
<name>A0ABQ2YPT4_9ACTN</name>
<dbReference type="EMBL" id="BMUT01000008">
    <property type="protein sequence ID" value="GGX89008.1"/>
    <property type="molecule type" value="Genomic_DNA"/>
</dbReference>
<organism evidence="1 2">
    <name type="scientific">Streptomyces hiroshimensis</name>
    <dbReference type="NCBI Taxonomy" id="66424"/>
    <lineage>
        <taxon>Bacteria</taxon>
        <taxon>Bacillati</taxon>
        <taxon>Actinomycetota</taxon>
        <taxon>Actinomycetes</taxon>
        <taxon>Kitasatosporales</taxon>
        <taxon>Streptomycetaceae</taxon>
        <taxon>Streptomyces</taxon>
    </lineage>
</organism>
<dbReference type="Proteomes" id="UP000659223">
    <property type="component" value="Unassembled WGS sequence"/>
</dbReference>
<accession>A0ABQ2YPT4</accession>